<keyword evidence="3" id="KW-1185">Reference proteome</keyword>
<protein>
    <submittedName>
        <fullName evidence="2">Uncharacterized protein</fullName>
    </submittedName>
</protein>
<dbReference type="STRING" id="323259.Mhun_2357"/>
<dbReference type="EMBL" id="CP000254">
    <property type="protein sequence ID" value="ABD42061.1"/>
    <property type="molecule type" value="Genomic_DNA"/>
</dbReference>
<evidence type="ECO:0000313" key="3">
    <source>
        <dbReference type="Proteomes" id="UP000001941"/>
    </source>
</evidence>
<reference evidence="3" key="1">
    <citation type="journal article" date="2016" name="Stand. Genomic Sci.">
        <title>Complete genome sequence of Methanospirillum hungatei type strain JF1.</title>
        <authorList>
            <person name="Gunsalus R.P."/>
            <person name="Cook L.E."/>
            <person name="Crable B."/>
            <person name="Rohlin L."/>
            <person name="McDonald E."/>
            <person name="Mouttaki H."/>
            <person name="Sieber J.R."/>
            <person name="Poweleit N."/>
            <person name="Zhou H."/>
            <person name="Lapidus A.L."/>
            <person name="Daligault H.E."/>
            <person name="Land M."/>
            <person name="Gilna P."/>
            <person name="Ivanova N."/>
            <person name="Kyrpides N."/>
            <person name="Culley D.E."/>
            <person name="McInerney M.J."/>
        </authorList>
    </citation>
    <scope>NUCLEOTIDE SEQUENCE [LARGE SCALE GENOMIC DNA]</scope>
    <source>
        <strain evidence="3">ATCC 27890 / DSM 864 / NBRC 100397 / JF-1</strain>
    </source>
</reference>
<keyword evidence="1" id="KW-1133">Transmembrane helix</keyword>
<dbReference type="Proteomes" id="UP000001941">
    <property type="component" value="Chromosome"/>
</dbReference>
<dbReference type="KEGG" id="mhu:Mhun_2357"/>
<feature type="transmembrane region" description="Helical" evidence="1">
    <location>
        <begin position="35"/>
        <end position="54"/>
    </location>
</feature>
<name>Q2FSK6_METHJ</name>
<keyword evidence="1" id="KW-0472">Membrane</keyword>
<proteinExistence type="predicted"/>
<dbReference type="EnsemblBacteria" id="ABD42061">
    <property type="protein sequence ID" value="ABD42061"/>
    <property type="gene ID" value="Mhun_2357"/>
</dbReference>
<evidence type="ECO:0000313" key="2">
    <source>
        <dbReference type="EMBL" id="ABD42061.1"/>
    </source>
</evidence>
<dbReference type="AlphaFoldDB" id="Q2FSK6"/>
<dbReference type="InParanoid" id="Q2FSK6"/>
<dbReference type="GeneID" id="32154831"/>
<keyword evidence="1" id="KW-0812">Transmembrane</keyword>
<gene>
    <name evidence="2" type="ordered locus">Mhun_2357</name>
</gene>
<dbReference type="RefSeq" id="WP_011449319.1">
    <property type="nucleotide sequence ID" value="NC_007796.1"/>
</dbReference>
<organism evidence="2 3">
    <name type="scientific">Methanospirillum hungatei JF-1 (strain ATCC 27890 / DSM 864 / NBRC 100397 / JF-1)</name>
    <dbReference type="NCBI Taxonomy" id="323259"/>
    <lineage>
        <taxon>Archaea</taxon>
        <taxon>Methanobacteriati</taxon>
        <taxon>Methanobacteriota</taxon>
        <taxon>Stenosarchaea group</taxon>
        <taxon>Methanomicrobia</taxon>
        <taxon>Methanomicrobiales</taxon>
        <taxon>Methanospirillaceae</taxon>
        <taxon>Methanospirillum</taxon>
    </lineage>
</organism>
<dbReference type="OrthoDB" id="118141at2157"/>
<evidence type="ECO:0000256" key="1">
    <source>
        <dbReference type="SAM" id="Phobius"/>
    </source>
</evidence>
<sequence>MLSLPFNSKNYHILLIAFVGTGLTLLLYFMNQQILAGIAIIITGTLLLSAMISLDAAKNARPLILADLSPNHREIILENAGTSAAEKVEITAAGIDEPWHIDRLEPDTPTRLTLPKMVQSLIVEVTYQVQDSPRKSKAFSLGKFEPEQDPFKPMFPLFGWKEK</sequence>
<dbReference type="eggNOG" id="arCOG06929">
    <property type="taxonomic scope" value="Archaea"/>
</dbReference>
<dbReference type="HOGENOM" id="CLU_1736432_0_0_2"/>
<accession>Q2FSK6</accession>
<feature type="transmembrane region" description="Helical" evidence="1">
    <location>
        <begin position="12"/>
        <end position="29"/>
    </location>
</feature>